<dbReference type="NCBIfam" id="TIGR04215">
    <property type="entry name" value="choice_anch_A"/>
    <property type="match status" value="1"/>
</dbReference>
<dbReference type="HOGENOM" id="CLU_059539_0_0_4"/>
<dbReference type="InterPro" id="IPR026588">
    <property type="entry name" value="Choice_anch_A"/>
</dbReference>
<proteinExistence type="predicted"/>
<dbReference type="KEGG" id="mfa:Mfla_1750"/>
<evidence type="ECO:0000313" key="4">
    <source>
        <dbReference type="Proteomes" id="UP000002440"/>
    </source>
</evidence>
<dbReference type="EMBL" id="CP000284">
    <property type="protein sequence ID" value="ABE50018.1"/>
    <property type="molecule type" value="Genomic_DNA"/>
</dbReference>
<name>Q1H0G9_METFK</name>
<sequence>MKTKLSMLAVLAAISAPAAAGTIDLGVAGDYNAFIFGDYTANGNSVAGALAIGGDASLNGNSVSNINGNDYAVVVGGNLGDTPWGGSANGNLWVGGTNNKGGNYTISGTLDNPSTAPAPVDFAAAESYLTALSSGLSNVSATGSYSPLDEWNQNSKVFTGSGSGVEFFNLDASEFASFNNLTFNGFSAGTTLVFNVAGSDAVLGWQWQSLSNDYNVLFNFYEATSVKLENAAINANILAVNATITGSGNLYGTVIANQWDNAMTLGNGGFDTVETALFAGVTAAVPEPHDYALLLTGLGVIGLATARRRKILARK</sequence>
<keyword evidence="1" id="KW-0732">Signal</keyword>
<organism evidence="3 4">
    <name type="scientific">Methylobacillus flagellatus (strain ATCC 51484 / DSM 6875 / VKM B-1610 / KT)</name>
    <dbReference type="NCBI Taxonomy" id="265072"/>
    <lineage>
        <taxon>Bacteria</taxon>
        <taxon>Pseudomonadati</taxon>
        <taxon>Pseudomonadota</taxon>
        <taxon>Betaproteobacteria</taxon>
        <taxon>Nitrosomonadales</taxon>
        <taxon>Methylophilaceae</taxon>
        <taxon>Methylobacillus</taxon>
    </lineage>
</organism>
<dbReference type="Proteomes" id="UP000002440">
    <property type="component" value="Chromosome"/>
</dbReference>
<dbReference type="AlphaFoldDB" id="Q1H0G9"/>
<feature type="signal peptide" evidence="1">
    <location>
        <begin position="1"/>
        <end position="20"/>
    </location>
</feature>
<dbReference type="RefSeq" id="WP_011479972.1">
    <property type="nucleotide sequence ID" value="NC_007947.1"/>
</dbReference>
<evidence type="ECO:0000259" key="2">
    <source>
        <dbReference type="Pfam" id="PF20597"/>
    </source>
</evidence>
<dbReference type="eggNOG" id="COG1520">
    <property type="taxonomic scope" value="Bacteria"/>
</dbReference>
<dbReference type="OrthoDB" id="5455375at2"/>
<keyword evidence="4" id="KW-1185">Reference proteome</keyword>
<feature type="domain" description="Choice-of-anchor A" evidence="2">
    <location>
        <begin position="25"/>
        <end position="262"/>
    </location>
</feature>
<gene>
    <name evidence="3" type="ordered locus">Mfla_1750</name>
</gene>
<dbReference type="STRING" id="265072.Mfla_1750"/>
<dbReference type="Pfam" id="PF20597">
    <property type="entry name" value="pAdhesive_15"/>
    <property type="match status" value="1"/>
</dbReference>
<feature type="chain" id="PRO_5004189992" description="Choice-of-anchor A domain-containing protein" evidence="1">
    <location>
        <begin position="21"/>
        <end position="315"/>
    </location>
</feature>
<evidence type="ECO:0000313" key="3">
    <source>
        <dbReference type="EMBL" id="ABE50018.1"/>
    </source>
</evidence>
<reference evidence="3 4" key="1">
    <citation type="submission" date="2006-03" db="EMBL/GenBank/DDBJ databases">
        <title>Complete sequence of Methylobacillus flagellatus KT.</title>
        <authorList>
            <consortium name="US DOE Joint Genome Institute"/>
            <person name="Copeland A."/>
            <person name="Lucas S."/>
            <person name="Lapidus A."/>
            <person name="Barry K."/>
            <person name="Detter J.C."/>
            <person name="Glavina del Rio T."/>
            <person name="Hammon N."/>
            <person name="Israni S."/>
            <person name="Dalin E."/>
            <person name="Tice H."/>
            <person name="Pitluck S."/>
            <person name="Brettin T."/>
            <person name="Bruce D."/>
            <person name="Han C."/>
            <person name="Tapia R."/>
            <person name="Saunders E."/>
            <person name="Gilna P."/>
            <person name="Schmutz J."/>
            <person name="Larimer F."/>
            <person name="Land M."/>
            <person name="Kyrpides N."/>
            <person name="Anderson I."/>
            <person name="Richardson P."/>
        </authorList>
    </citation>
    <scope>NUCLEOTIDE SEQUENCE [LARGE SCALE GENOMIC DNA]</scope>
    <source>
        <strain evidence="4">KT / ATCC 51484 / DSM 6875</strain>
    </source>
</reference>
<evidence type="ECO:0000256" key="1">
    <source>
        <dbReference type="SAM" id="SignalP"/>
    </source>
</evidence>
<protein>
    <recommendedName>
        <fullName evidence="2">Choice-of-anchor A domain-containing protein</fullName>
    </recommendedName>
</protein>
<accession>Q1H0G9</accession>